<dbReference type="InterPro" id="IPR036249">
    <property type="entry name" value="Thioredoxin-like_sf"/>
</dbReference>
<evidence type="ECO:0000256" key="4">
    <source>
        <dbReference type="ARBA" id="ARBA00023157"/>
    </source>
</evidence>
<evidence type="ECO:0000313" key="9">
    <source>
        <dbReference type="Proteomes" id="UP000245124"/>
    </source>
</evidence>
<dbReference type="Proteomes" id="UP000245124">
    <property type="component" value="Unassembled WGS sequence"/>
</dbReference>
<keyword evidence="6" id="KW-1133">Transmembrane helix</keyword>
<reference evidence="8 9" key="1">
    <citation type="submission" date="2017-06" db="EMBL/GenBank/DDBJ databases">
        <title>Genome sequencing of cyanobaciteial culture collection at National Institute for Environmental Studies (NIES).</title>
        <authorList>
            <person name="Hirose Y."/>
            <person name="Shimura Y."/>
            <person name="Fujisawa T."/>
            <person name="Nakamura Y."/>
            <person name="Kawachi M."/>
        </authorList>
    </citation>
    <scope>NUCLEOTIDE SEQUENCE [LARGE SCALE GENOMIC DNA]</scope>
    <source>
        <strain evidence="8 9">NIES-4072</strain>
    </source>
</reference>
<keyword evidence="6" id="KW-0472">Membrane</keyword>
<keyword evidence="3" id="KW-0560">Oxidoreductase</keyword>
<protein>
    <submittedName>
        <fullName evidence="8">DSBA oxidoreductase</fullName>
    </submittedName>
</protein>
<evidence type="ECO:0000313" key="8">
    <source>
        <dbReference type="EMBL" id="GBG19944.1"/>
    </source>
</evidence>
<comment type="similarity">
    <text evidence="1">Belongs to the thioredoxin family. DsbA subfamily.</text>
</comment>
<dbReference type="InterPro" id="IPR013766">
    <property type="entry name" value="Thioredoxin_domain"/>
</dbReference>
<evidence type="ECO:0000256" key="2">
    <source>
        <dbReference type="ARBA" id="ARBA00022729"/>
    </source>
</evidence>
<sequence length="326" mass="37081">MINMQCELRNFQIKKYPNYLLWDGLPARPYLGTAGSPFHKIGEFFSWKSLSRCLRRSVLLAGVLFICVTLVIWSTPVQADTIVNQADNSNLINPKLETEVLQIIRNHPEVVKEALEAEYLQKKQQQQQAQHYIKQQIRENPSSVIGESPVTGATQQKIVLIEFSDFQCPYCANAHQTLKQFMARHQDEVTLVYKHYPLTSIHPEAIPAAKAAWAANKQGKFWQYQDALFAQQDKLGEKLYVALAKKLKLDLSEFNQQRNSQEVSAVIEKDQQIAEKLGIEGTPFFFINGETFAGAVPLSEMESVLSRVKVDYKTALGNPKDFDHSH</sequence>
<dbReference type="SUPFAM" id="SSF52833">
    <property type="entry name" value="Thioredoxin-like"/>
    <property type="match status" value="1"/>
</dbReference>
<dbReference type="PANTHER" id="PTHR13887">
    <property type="entry name" value="GLUTATHIONE S-TRANSFERASE KAPPA"/>
    <property type="match status" value="1"/>
</dbReference>
<dbReference type="EMBL" id="BDUD01000001">
    <property type="protein sequence ID" value="GBG19944.1"/>
    <property type="molecule type" value="Genomic_DNA"/>
</dbReference>
<keyword evidence="6" id="KW-0812">Transmembrane</keyword>
<dbReference type="Pfam" id="PF13462">
    <property type="entry name" value="Thioredoxin_4"/>
    <property type="match status" value="1"/>
</dbReference>
<comment type="caution">
    <text evidence="8">The sequence shown here is derived from an EMBL/GenBank/DDBJ whole genome shotgun (WGS) entry which is preliminary data.</text>
</comment>
<gene>
    <name evidence="8" type="ORF">NIES4072_36130</name>
</gene>
<proteinExistence type="inferred from homology"/>
<feature type="transmembrane region" description="Helical" evidence="6">
    <location>
        <begin position="58"/>
        <end position="75"/>
    </location>
</feature>
<keyword evidence="5" id="KW-0676">Redox-active center</keyword>
<keyword evidence="2" id="KW-0732">Signal</keyword>
<keyword evidence="4" id="KW-1015">Disulfide bond</keyword>
<keyword evidence="9" id="KW-1185">Reference proteome</keyword>
<evidence type="ECO:0000256" key="5">
    <source>
        <dbReference type="ARBA" id="ARBA00023284"/>
    </source>
</evidence>
<evidence type="ECO:0000256" key="3">
    <source>
        <dbReference type="ARBA" id="ARBA00023002"/>
    </source>
</evidence>
<dbReference type="PROSITE" id="PS51352">
    <property type="entry name" value="THIOREDOXIN_2"/>
    <property type="match status" value="1"/>
</dbReference>
<name>A0A2R5FWA6_NOSCO</name>
<organism evidence="8 9">
    <name type="scientific">Nostoc commune NIES-4072</name>
    <dbReference type="NCBI Taxonomy" id="2005467"/>
    <lineage>
        <taxon>Bacteria</taxon>
        <taxon>Bacillati</taxon>
        <taxon>Cyanobacteriota</taxon>
        <taxon>Cyanophyceae</taxon>
        <taxon>Nostocales</taxon>
        <taxon>Nostocaceae</taxon>
        <taxon>Nostoc</taxon>
    </lineage>
</organism>
<dbReference type="GO" id="GO:0016491">
    <property type="term" value="F:oxidoreductase activity"/>
    <property type="evidence" value="ECO:0007669"/>
    <property type="project" value="UniProtKB-KW"/>
</dbReference>
<accession>A0A2R5FWA6</accession>
<evidence type="ECO:0000259" key="7">
    <source>
        <dbReference type="PROSITE" id="PS51352"/>
    </source>
</evidence>
<dbReference type="Gene3D" id="3.40.30.10">
    <property type="entry name" value="Glutaredoxin"/>
    <property type="match status" value="1"/>
</dbReference>
<dbReference type="PANTHER" id="PTHR13887:SF14">
    <property type="entry name" value="DISULFIDE BOND FORMATION PROTEIN D"/>
    <property type="match status" value="1"/>
</dbReference>
<evidence type="ECO:0000256" key="1">
    <source>
        <dbReference type="ARBA" id="ARBA00005791"/>
    </source>
</evidence>
<dbReference type="InterPro" id="IPR012336">
    <property type="entry name" value="Thioredoxin-like_fold"/>
</dbReference>
<feature type="domain" description="Thioredoxin" evidence="7">
    <location>
        <begin position="101"/>
        <end position="310"/>
    </location>
</feature>
<evidence type="ECO:0000256" key="6">
    <source>
        <dbReference type="SAM" id="Phobius"/>
    </source>
</evidence>
<dbReference type="AlphaFoldDB" id="A0A2R5FWA6"/>